<organism evidence="1 2">
    <name type="scientific">Thanatephorus cucumeris (strain AG1-IA)</name>
    <name type="common">Rice sheath blight fungus</name>
    <name type="synonym">Rhizoctonia solani</name>
    <dbReference type="NCBI Taxonomy" id="983506"/>
    <lineage>
        <taxon>Eukaryota</taxon>
        <taxon>Fungi</taxon>
        <taxon>Dikarya</taxon>
        <taxon>Basidiomycota</taxon>
        <taxon>Agaricomycotina</taxon>
        <taxon>Agaricomycetes</taxon>
        <taxon>Cantharellales</taxon>
        <taxon>Ceratobasidiaceae</taxon>
        <taxon>Rhizoctonia</taxon>
        <taxon>Rhizoctonia solani AG-1</taxon>
    </lineage>
</organism>
<evidence type="ECO:0000313" key="2">
    <source>
        <dbReference type="Proteomes" id="UP000011668"/>
    </source>
</evidence>
<name>L8WGJ9_THACA</name>
<dbReference type="HOGENOM" id="CLU_2484864_0_0_1"/>
<accession>L8WGJ9</accession>
<dbReference type="AlphaFoldDB" id="L8WGJ9"/>
<dbReference type="EMBL" id="AFRT01006273">
    <property type="protein sequence ID" value="ELU35529.1"/>
    <property type="molecule type" value="Genomic_DNA"/>
</dbReference>
<keyword evidence="2" id="KW-1185">Reference proteome</keyword>
<reference evidence="1 2" key="1">
    <citation type="journal article" date="2013" name="Nat. Commun.">
        <title>The evolution and pathogenic mechanisms of the rice sheath blight pathogen.</title>
        <authorList>
            <person name="Zheng A."/>
            <person name="Lin R."/>
            <person name="Xu L."/>
            <person name="Qin P."/>
            <person name="Tang C."/>
            <person name="Ai P."/>
            <person name="Zhang D."/>
            <person name="Liu Y."/>
            <person name="Sun Z."/>
            <person name="Feng H."/>
            <person name="Wang Y."/>
            <person name="Chen Y."/>
            <person name="Liang X."/>
            <person name="Fu R."/>
            <person name="Li Q."/>
            <person name="Zhang J."/>
            <person name="Yu X."/>
            <person name="Xie Z."/>
            <person name="Ding L."/>
            <person name="Guan P."/>
            <person name="Tang J."/>
            <person name="Liang Y."/>
            <person name="Wang S."/>
            <person name="Deng Q."/>
            <person name="Li S."/>
            <person name="Zhu J."/>
            <person name="Wang L."/>
            <person name="Liu H."/>
            <person name="Li P."/>
        </authorList>
    </citation>
    <scope>NUCLEOTIDE SEQUENCE [LARGE SCALE GENOMIC DNA]</scope>
    <source>
        <strain evidence="2">AG-1 IA</strain>
    </source>
</reference>
<sequence>MKQTTIPIAGVCHECASSAIYPCCIETSAFCRHGTTTRGSDIAIDKSSTDTFSEDFTAMLLAYHTQSEACSNGLANTSWVNRFELLE</sequence>
<gene>
    <name evidence="1" type="ORF">AG1IA_10441</name>
</gene>
<dbReference type="Proteomes" id="UP000011668">
    <property type="component" value="Unassembled WGS sequence"/>
</dbReference>
<comment type="caution">
    <text evidence="1">The sequence shown here is derived from an EMBL/GenBank/DDBJ whole genome shotgun (WGS) entry which is preliminary data.</text>
</comment>
<proteinExistence type="predicted"/>
<protein>
    <submittedName>
        <fullName evidence="1">Uncharacterized protein</fullName>
    </submittedName>
</protein>
<evidence type="ECO:0000313" key="1">
    <source>
        <dbReference type="EMBL" id="ELU35529.1"/>
    </source>
</evidence>